<keyword evidence="3" id="KW-0238">DNA-binding</keyword>
<dbReference type="GO" id="GO:0003677">
    <property type="term" value="F:DNA binding"/>
    <property type="evidence" value="ECO:0007669"/>
    <property type="project" value="UniProtKB-KW"/>
</dbReference>
<evidence type="ECO:0000256" key="4">
    <source>
        <dbReference type="ARBA" id="ARBA00023163"/>
    </source>
</evidence>
<dbReference type="PANTHER" id="PTHR31001:SF90">
    <property type="entry name" value="CENTROMERE DNA-BINDING PROTEIN COMPLEX CBF3 SUBUNIT B"/>
    <property type="match status" value="1"/>
</dbReference>
<dbReference type="GeneID" id="70247554"/>
<organism evidence="8 9">
    <name type="scientific">Talaromyces proteolyticus</name>
    <dbReference type="NCBI Taxonomy" id="1131652"/>
    <lineage>
        <taxon>Eukaryota</taxon>
        <taxon>Fungi</taxon>
        <taxon>Dikarya</taxon>
        <taxon>Ascomycota</taxon>
        <taxon>Pezizomycotina</taxon>
        <taxon>Eurotiomycetes</taxon>
        <taxon>Eurotiomycetidae</taxon>
        <taxon>Eurotiales</taxon>
        <taxon>Trichocomaceae</taxon>
        <taxon>Talaromyces</taxon>
        <taxon>Talaromyces sect. Bacilispori</taxon>
    </lineage>
</organism>
<evidence type="ECO:0000313" key="9">
    <source>
        <dbReference type="Proteomes" id="UP001201262"/>
    </source>
</evidence>
<keyword evidence="4" id="KW-0804">Transcription</keyword>
<dbReference type="Gene3D" id="4.10.240.10">
    <property type="entry name" value="Zn(2)-C6 fungal-type DNA-binding domain"/>
    <property type="match status" value="1"/>
</dbReference>
<feature type="region of interest" description="Disordered" evidence="6">
    <location>
        <begin position="42"/>
        <end position="69"/>
    </location>
</feature>
<feature type="domain" description="Zn(2)-C6 fungal-type" evidence="7">
    <location>
        <begin position="11"/>
        <end position="40"/>
    </location>
</feature>
<dbReference type="RefSeq" id="XP_046066662.1">
    <property type="nucleotide sequence ID" value="XM_046217267.1"/>
</dbReference>
<evidence type="ECO:0000256" key="5">
    <source>
        <dbReference type="ARBA" id="ARBA00023242"/>
    </source>
</evidence>
<dbReference type="SUPFAM" id="SSF57701">
    <property type="entry name" value="Zn2/Cys6 DNA-binding domain"/>
    <property type="match status" value="1"/>
</dbReference>
<dbReference type="GO" id="GO:0000981">
    <property type="term" value="F:DNA-binding transcription factor activity, RNA polymerase II-specific"/>
    <property type="evidence" value="ECO:0007669"/>
    <property type="project" value="InterPro"/>
</dbReference>
<dbReference type="PANTHER" id="PTHR31001">
    <property type="entry name" value="UNCHARACTERIZED TRANSCRIPTIONAL REGULATORY PROTEIN"/>
    <property type="match status" value="1"/>
</dbReference>
<evidence type="ECO:0000256" key="3">
    <source>
        <dbReference type="ARBA" id="ARBA00023125"/>
    </source>
</evidence>
<dbReference type="PROSITE" id="PS00463">
    <property type="entry name" value="ZN2_CY6_FUNGAL_1"/>
    <property type="match status" value="1"/>
</dbReference>
<dbReference type="InterPro" id="IPR050613">
    <property type="entry name" value="Sec_Metabolite_Reg"/>
</dbReference>
<protein>
    <recommendedName>
        <fullName evidence="7">Zn(2)-C6 fungal-type domain-containing protein</fullName>
    </recommendedName>
</protein>
<reference evidence="8" key="1">
    <citation type="submission" date="2021-12" db="EMBL/GenBank/DDBJ databases">
        <title>Convergent genome expansion in fungi linked to evolution of root-endophyte symbiosis.</title>
        <authorList>
            <consortium name="DOE Joint Genome Institute"/>
            <person name="Ke Y.-H."/>
            <person name="Bonito G."/>
            <person name="Liao H.-L."/>
            <person name="Looney B."/>
            <person name="Rojas-Flechas A."/>
            <person name="Nash J."/>
            <person name="Hameed K."/>
            <person name="Schadt C."/>
            <person name="Martin F."/>
            <person name="Crous P.W."/>
            <person name="Miettinen O."/>
            <person name="Magnuson J.K."/>
            <person name="Labbe J."/>
            <person name="Jacobson D."/>
            <person name="Doktycz M.J."/>
            <person name="Veneault-Fourrey C."/>
            <person name="Kuo A."/>
            <person name="Mondo S."/>
            <person name="Calhoun S."/>
            <person name="Riley R."/>
            <person name="Ohm R."/>
            <person name="LaButti K."/>
            <person name="Andreopoulos B."/>
            <person name="Pangilinan J."/>
            <person name="Nolan M."/>
            <person name="Tritt A."/>
            <person name="Clum A."/>
            <person name="Lipzen A."/>
            <person name="Daum C."/>
            <person name="Barry K."/>
            <person name="Grigoriev I.V."/>
            <person name="Vilgalys R."/>
        </authorList>
    </citation>
    <scope>NUCLEOTIDE SEQUENCE</scope>
    <source>
        <strain evidence="8">PMI_201</strain>
    </source>
</reference>
<proteinExistence type="predicted"/>
<accession>A0AAD4KKQ0</accession>
<evidence type="ECO:0000256" key="6">
    <source>
        <dbReference type="SAM" id="MobiDB-lite"/>
    </source>
</evidence>
<evidence type="ECO:0000256" key="2">
    <source>
        <dbReference type="ARBA" id="ARBA00023015"/>
    </source>
</evidence>
<dbReference type="GO" id="GO:0005634">
    <property type="term" value="C:nucleus"/>
    <property type="evidence" value="ECO:0007669"/>
    <property type="project" value="UniProtKB-SubCell"/>
</dbReference>
<keyword evidence="5" id="KW-0539">Nucleus</keyword>
<dbReference type="CDD" id="cd00067">
    <property type="entry name" value="GAL4"/>
    <property type="match status" value="1"/>
</dbReference>
<keyword evidence="2" id="KW-0805">Transcription regulation</keyword>
<evidence type="ECO:0000256" key="1">
    <source>
        <dbReference type="ARBA" id="ARBA00004123"/>
    </source>
</evidence>
<dbReference type="EMBL" id="JAJTJA010000013">
    <property type="protein sequence ID" value="KAH8690466.1"/>
    <property type="molecule type" value="Genomic_DNA"/>
</dbReference>
<dbReference type="Pfam" id="PF00172">
    <property type="entry name" value="Zn_clus"/>
    <property type="match status" value="1"/>
</dbReference>
<dbReference type="GO" id="GO:0008270">
    <property type="term" value="F:zinc ion binding"/>
    <property type="evidence" value="ECO:0007669"/>
    <property type="project" value="InterPro"/>
</dbReference>
<dbReference type="Proteomes" id="UP001201262">
    <property type="component" value="Unassembled WGS sequence"/>
</dbReference>
<dbReference type="AlphaFoldDB" id="A0AAD4KKQ0"/>
<gene>
    <name evidence="8" type="ORF">BGW36DRAFT_388813</name>
</gene>
<dbReference type="InterPro" id="IPR036864">
    <property type="entry name" value="Zn2-C6_fun-type_DNA-bd_sf"/>
</dbReference>
<sequence>MSFSIYRKRLACVECTRRKVRCDKILPCRNCTVKGIGCSRPRNHINISNQGPADEESPGSNIRLPDSNDAAENSNRALLELVEKLNAKIDHLEFALQKKQSMAVSQEMSNEPELLSPSPISLISPIPSEIPREVVNKEAKETTAQSGSEVEDAATILEFLAWGRRKDPNLTVFPRDIETEDNIPFFSSQITLRSYLQSLLPSRPQVYTLVQYHCDCLLWYHGSFHATVLWKSLEDFYNEKKGQIELTDTQLQWTSLLFAIILGSITCAPRQIILSWGFNDEERNKLSHRWFQAMNVCLQYSDYMSSHSIFSVQAIATATHTAHMLGHSNSQAVLLASAVRIAQNLGLHRLGKETDEHMSPDLIDREIGRRVWCQLCTQDWFSIPFTESYLIHRSCYDTEKPRNCNEIDMTVQSDDIPTTMSYSRFFFEVATLMPQVHDALASSNTMYTRYEKVLEYDQRLRLLATVRLPYYLQNVPIDPAWPCYVPWARRCLAISTSHKVIMIHRKFLGMSFANPMFSRTRRTCVAAARTIIKELRGSSSDGGPVLWIHHAFIVAAGIILCLDIIHSPEFSPECDEHRRLVQDGLRLLSTCETNMIATRGIPLIQAMLANEGRIREKTFNQVEASVTGNTPNKIDARNLDIKEIIRSFYMQDRLNSFTATVSRYPSAEWFATDSQSSWPPNTSEKAALPPLLNQPAYESDFPDNFDDVLALAANYIT</sequence>
<keyword evidence="9" id="KW-1185">Reference proteome</keyword>
<dbReference type="InterPro" id="IPR001138">
    <property type="entry name" value="Zn2Cys6_DnaBD"/>
</dbReference>
<comment type="caution">
    <text evidence="8">The sequence shown here is derived from an EMBL/GenBank/DDBJ whole genome shotgun (WGS) entry which is preliminary data.</text>
</comment>
<dbReference type="SMART" id="SM00066">
    <property type="entry name" value="GAL4"/>
    <property type="match status" value="1"/>
</dbReference>
<comment type="subcellular location">
    <subcellularLocation>
        <location evidence="1">Nucleus</location>
    </subcellularLocation>
</comment>
<evidence type="ECO:0000313" key="8">
    <source>
        <dbReference type="EMBL" id="KAH8690466.1"/>
    </source>
</evidence>
<name>A0AAD4KKQ0_9EURO</name>
<evidence type="ECO:0000259" key="7">
    <source>
        <dbReference type="PROSITE" id="PS50048"/>
    </source>
</evidence>
<dbReference type="PROSITE" id="PS50048">
    <property type="entry name" value="ZN2_CY6_FUNGAL_2"/>
    <property type="match status" value="1"/>
</dbReference>
<dbReference type="CDD" id="cd12148">
    <property type="entry name" value="fungal_TF_MHR"/>
    <property type="match status" value="1"/>
</dbReference>